<proteinExistence type="predicted"/>
<reference evidence="3" key="2">
    <citation type="submission" date="2021-02" db="UniProtKB">
        <authorList>
            <consortium name="EnsemblMetazoa"/>
        </authorList>
    </citation>
    <scope>IDENTIFICATION</scope>
    <source>
        <strain evidence="3">JHB</strain>
    </source>
</reference>
<dbReference type="EnsemblMetazoa" id="CPIJ012772-RA">
    <property type="protein sequence ID" value="CPIJ012772-PA"/>
    <property type="gene ID" value="CPIJ012772"/>
</dbReference>
<dbReference type="AlphaFoldDB" id="B0X1B9"/>
<reference evidence="2" key="1">
    <citation type="submission" date="2007-03" db="EMBL/GenBank/DDBJ databases">
        <title>Annotation of Culex pipiens quinquefasciatus.</title>
        <authorList>
            <consortium name="The Broad Institute Genome Sequencing Platform"/>
            <person name="Atkinson P.W."/>
            <person name="Hemingway J."/>
            <person name="Christensen B.M."/>
            <person name="Higgs S."/>
            <person name="Kodira C."/>
            <person name="Hannick L."/>
            <person name="Megy K."/>
            <person name="O'Leary S."/>
            <person name="Pearson M."/>
            <person name="Haas B.J."/>
            <person name="Mauceli E."/>
            <person name="Wortman J.R."/>
            <person name="Lee N.H."/>
            <person name="Guigo R."/>
            <person name="Stanke M."/>
            <person name="Alvarado L."/>
            <person name="Amedeo P."/>
            <person name="Antoine C.H."/>
            <person name="Arensburger P."/>
            <person name="Bidwell S.L."/>
            <person name="Crawford M."/>
            <person name="Camaro F."/>
            <person name="Devon K."/>
            <person name="Engels R."/>
            <person name="Hammond M."/>
            <person name="Howarth C."/>
            <person name="Koehrsen M."/>
            <person name="Lawson D."/>
            <person name="Montgomery P."/>
            <person name="Nene V."/>
            <person name="Nusbaum C."/>
            <person name="Puiu D."/>
            <person name="Romero-Severson J."/>
            <person name="Severson D.W."/>
            <person name="Shumway M."/>
            <person name="Sisk P."/>
            <person name="Stolte C."/>
            <person name="Zeng Q."/>
            <person name="Eisenstadt E."/>
            <person name="Fraser-Liggett C."/>
            <person name="Strausberg R."/>
            <person name="Galagan J."/>
            <person name="Birren B."/>
            <person name="Collins F.H."/>
        </authorList>
    </citation>
    <scope>NUCLEOTIDE SEQUENCE [LARGE SCALE GENOMIC DNA]</scope>
    <source>
        <strain evidence="2">JHB</strain>
    </source>
</reference>
<accession>B0X1B9</accession>
<keyword evidence="4" id="KW-1185">Reference proteome</keyword>
<feature type="region of interest" description="Disordered" evidence="1">
    <location>
        <begin position="68"/>
        <end position="99"/>
    </location>
</feature>
<feature type="compositionally biased region" description="Polar residues" evidence="1">
    <location>
        <begin position="113"/>
        <end position="140"/>
    </location>
</feature>
<feature type="region of interest" description="Disordered" evidence="1">
    <location>
        <begin position="113"/>
        <end position="144"/>
    </location>
</feature>
<evidence type="ECO:0000313" key="3">
    <source>
        <dbReference type="EnsemblMetazoa" id="CPIJ012772-PA"/>
    </source>
</evidence>
<dbReference type="VEuPathDB" id="VectorBase:CPIJ012772"/>
<dbReference type="EMBL" id="DS232257">
    <property type="protein sequence ID" value="EDS38568.1"/>
    <property type="molecule type" value="Genomic_DNA"/>
</dbReference>
<dbReference type="KEGG" id="cqu:CpipJ_CPIJ012772"/>
<feature type="compositionally biased region" description="Polar residues" evidence="1">
    <location>
        <begin position="78"/>
        <end position="88"/>
    </location>
</feature>
<dbReference type="HOGENOM" id="CLU_1564427_0_0_1"/>
<dbReference type="Proteomes" id="UP000002320">
    <property type="component" value="Unassembled WGS sequence"/>
</dbReference>
<sequence>MGKWAGSISQDHDVNPRLFINLPVDQEGEQRQPGSGRVAEIIRVQMSVLGVKRIKKFLNQQTPYCTETKTATEKRDSTGLQNAGSSGHETIRKDRNPAMNPSLIISEKNTIDTTKQHNNTSTCPSTLQPTGSNSTPQTGRRSQRHIEPVRVADVVALLHAMLAIALVLHRE</sequence>
<evidence type="ECO:0000313" key="2">
    <source>
        <dbReference type="EMBL" id="EDS38568.1"/>
    </source>
</evidence>
<evidence type="ECO:0000256" key="1">
    <source>
        <dbReference type="SAM" id="MobiDB-lite"/>
    </source>
</evidence>
<gene>
    <name evidence="3" type="primary">6046212</name>
    <name evidence="2" type="ORF">CpipJ_CPIJ012772</name>
</gene>
<name>B0X1B9_CULQU</name>
<evidence type="ECO:0000313" key="4">
    <source>
        <dbReference type="Proteomes" id="UP000002320"/>
    </source>
</evidence>
<dbReference type="InParanoid" id="B0X1B9"/>
<protein>
    <submittedName>
        <fullName evidence="2 3">Oxidoreductase</fullName>
    </submittedName>
</protein>
<organism>
    <name type="scientific">Culex quinquefasciatus</name>
    <name type="common">Southern house mosquito</name>
    <name type="synonym">Culex pungens</name>
    <dbReference type="NCBI Taxonomy" id="7176"/>
    <lineage>
        <taxon>Eukaryota</taxon>
        <taxon>Metazoa</taxon>
        <taxon>Ecdysozoa</taxon>
        <taxon>Arthropoda</taxon>
        <taxon>Hexapoda</taxon>
        <taxon>Insecta</taxon>
        <taxon>Pterygota</taxon>
        <taxon>Neoptera</taxon>
        <taxon>Endopterygota</taxon>
        <taxon>Diptera</taxon>
        <taxon>Nematocera</taxon>
        <taxon>Culicoidea</taxon>
        <taxon>Culicidae</taxon>
        <taxon>Culicinae</taxon>
        <taxon>Culicini</taxon>
        <taxon>Culex</taxon>
        <taxon>Culex</taxon>
    </lineage>
</organism>